<dbReference type="SUPFAM" id="SSF51735">
    <property type="entry name" value="NAD(P)-binding Rossmann-fold domains"/>
    <property type="match status" value="1"/>
</dbReference>
<dbReference type="InterPro" id="IPR052178">
    <property type="entry name" value="Sec_Metab_Biosynth_SDR"/>
</dbReference>
<evidence type="ECO:0000313" key="5">
    <source>
        <dbReference type="Proteomes" id="UP000007148"/>
    </source>
</evidence>
<dbReference type="EMBL" id="CAFZ01000184">
    <property type="protein sequence ID" value="CCA72808.1"/>
    <property type="molecule type" value="Genomic_DNA"/>
</dbReference>
<dbReference type="PROSITE" id="PS00061">
    <property type="entry name" value="ADH_SHORT"/>
    <property type="match status" value="1"/>
</dbReference>
<dbReference type="InterPro" id="IPR002347">
    <property type="entry name" value="SDR_fam"/>
</dbReference>
<keyword evidence="2" id="KW-0521">NADP</keyword>
<dbReference type="PRINTS" id="PR00081">
    <property type="entry name" value="GDHRDH"/>
</dbReference>
<dbReference type="PANTHER" id="PTHR43618">
    <property type="entry name" value="7-ALPHA-HYDROXYSTEROID DEHYDROGENASE"/>
    <property type="match status" value="1"/>
</dbReference>
<dbReference type="OMA" id="VMDVTNK"/>
<reference evidence="4 5" key="1">
    <citation type="journal article" date="2011" name="PLoS Pathog.">
        <title>Endophytic Life Strategies Decoded by Genome and Transcriptome Analyses of the Mutualistic Root Symbiont Piriformospora indica.</title>
        <authorList>
            <person name="Zuccaro A."/>
            <person name="Lahrmann U."/>
            <person name="Guldener U."/>
            <person name="Langen G."/>
            <person name="Pfiffi S."/>
            <person name="Biedenkopf D."/>
            <person name="Wong P."/>
            <person name="Samans B."/>
            <person name="Grimm C."/>
            <person name="Basiewicz M."/>
            <person name="Murat C."/>
            <person name="Martin F."/>
            <person name="Kogel K.H."/>
        </authorList>
    </citation>
    <scope>NUCLEOTIDE SEQUENCE [LARGE SCALE GENOMIC DNA]</scope>
    <source>
        <strain evidence="4 5">DSM 11827</strain>
    </source>
</reference>
<evidence type="ECO:0000256" key="2">
    <source>
        <dbReference type="ARBA" id="ARBA00022857"/>
    </source>
</evidence>
<dbReference type="PANTHER" id="PTHR43618:SF4">
    <property type="entry name" value="SHORT CHAIN DEHYDROGENASE_REDUCTASE FAMILY (AFU_ORTHOLOGUE AFUA_7G04540)"/>
    <property type="match status" value="1"/>
</dbReference>
<proteinExistence type="inferred from homology"/>
<comment type="caution">
    <text evidence="4">The sequence shown here is derived from an EMBL/GenBank/DDBJ whole genome shotgun (WGS) entry which is preliminary data.</text>
</comment>
<dbReference type="OrthoDB" id="3819888at2759"/>
<keyword evidence="3" id="KW-0560">Oxidoreductase</keyword>
<sequence>MSSGNFKTAAQLTDVSGWVVVGSGCGSGLGLQMAKSLAASGAKVYIASRRRELLDKIASEHTGPGEIIPLTLDHSDKQSIQTAVEEISKREKYIDLFLANAAVTRSRLVTTQPKDVNPAEYSRMLFEQPMEDWDELLRINLSALYFSCVAFMPLLAANPHKERASIITIGSISGTTTISQGGQYAYNVSKAGVHSLTKMLATDFKHPSIGVRVNSIAPGFFPSEMTVVEGDPEAWNKRKGVKERLGEQDDIASAMYALCTNRYMNGVVLHVDGGWLLDNPGSAN</sequence>
<dbReference type="InParanoid" id="G4TNB5"/>
<keyword evidence="5" id="KW-1185">Reference proteome</keyword>
<dbReference type="AlphaFoldDB" id="G4TNB5"/>
<evidence type="ECO:0000313" key="4">
    <source>
        <dbReference type="EMBL" id="CCA72808.1"/>
    </source>
</evidence>
<comment type="similarity">
    <text evidence="1">Belongs to the short-chain dehydrogenases/reductases (SDR) family.</text>
</comment>
<dbReference type="eggNOG" id="KOG0725">
    <property type="taxonomic scope" value="Eukaryota"/>
</dbReference>
<dbReference type="Gene3D" id="3.40.50.720">
    <property type="entry name" value="NAD(P)-binding Rossmann-like Domain"/>
    <property type="match status" value="1"/>
</dbReference>
<evidence type="ECO:0000256" key="3">
    <source>
        <dbReference type="ARBA" id="ARBA00023002"/>
    </source>
</evidence>
<dbReference type="Proteomes" id="UP000007148">
    <property type="component" value="Unassembled WGS sequence"/>
</dbReference>
<dbReference type="CDD" id="cd05233">
    <property type="entry name" value="SDR_c"/>
    <property type="match status" value="1"/>
</dbReference>
<dbReference type="InterPro" id="IPR036291">
    <property type="entry name" value="NAD(P)-bd_dom_sf"/>
</dbReference>
<dbReference type="Pfam" id="PF13561">
    <property type="entry name" value="adh_short_C2"/>
    <property type="match status" value="1"/>
</dbReference>
<evidence type="ECO:0000256" key="1">
    <source>
        <dbReference type="ARBA" id="ARBA00006484"/>
    </source>
</evidence>
<dbReference type="GO" id="GO:0016491">
    <property type="term" value="F:oxidoreductase activity"/>
    <property type="evidence" value="ECO:0007669"/>
    <property type="project" value="UniProtKB-KW"/>
</dbReference>
<name>G4TNB5_SERID</name>
<protein>
    <submittedName>
        <fullName evidence="4">Related to NAD(P)H-dependent oxidoreductase</fullName>
    </submittedName>
</protein>
<dbReference type="STRING" id="1109443.G4TNB5"/>
<accession>G4TNB5</accession>
<gene>
    <name evidence="4" type="ORF">PIIN_06744</name>
</gene>
<dbReference type="InterPro" id="IPR020904">
    <property type="entry name" value="Sc_DH/Rdtase_CS"/>
</dbReference>
<dbReference type="HOGENOM" id="CLU_010194_12_1_1"/>
<dbReference type="PROSITE" id="PS51257">
    <property type="entry name" value="PROKAR_LIPOPROTEIN"/>
    <property type="match status" value="1"/>
</dbReference>
<organism evidence="4 5">
    <name type="scientific">Serendipita indica (strain DSM 11827)</name>
    <name type="common">Root endophyte fungus</name>
    <name type="synonym">Piriformospora indica</name>
    <dbReference type="NCBI Taxonomy" id="1109443"/>
    <lineage>
        <taxon>Eukaryota</taxon>
        <taxon>Fungi</taxon>
        <taxon>Dikarya</taxon>
        <taxon>Basidiomycota</taxon>
        <taxon>Agaricomycotina</taxon>
        <taxon>Agaricomycetes</taxon>
        <taxon>Sebacinales</taxon>
        <taxon>Serendipitaceae</taxon>
        <taxon>Serendipita</taxon>
    </lineage>
</organism>